<dbReference type="RefSeq" id="WP_327788892.1">
    <property type="nucleotide sequence ID" value="NZ_JARGEQ010000084.1"/>
</dbReference>
<dbReference type="Pfam" id="PF01432">
    <property type="entry name" value="Peptidase_M3"/>
    <property type="match status" value="1"/>
</dbReference>
<dbReference type="PANTHER" id="PTHR11804:SF5">
    <property type="entry name" value="OLIGOENDOPEPTIDASE F"/>
    <property type="match status" value="1"/>
</dbReference>
<evidence type="ECO:0000256" key="5">
    <source>
        <dbReference type="ARBA" id="ARBA00023049"/>
    </source>
</evidence>
<dbReference type="Pfam" id="PF08439">
    <property type="entry name" value="Peptidase_M3_N"/>
    <property type="match status" value="1"/>
</dbReference>
<comment type="similarity">
    <text evidence="6">Belongs to the peptidase M3 family.</text>
</comment>
<comment type="caution">
    <text evidence="9">The sequence shown here is derived from an EMBL/GenBank/DDBJ whole genome shotgun (WGS) entry which is preliminary data.</text>
</comment>
<evidence type="ECO:0000256" key="1">
    <source>
        <dbReference type="ARBA" id="ARBA00022670"/>
    </source>
</evidence>
<dbReference type="PANTHER" id="PTHR11804">
    <property type="entry name" value="PROTEASE M3 THIMET OLIGOPEPTIDASE-RELATED"/>
    <property type="match status" value="1"/>
</dbReference>
<dbReference type="NCBIfam" id="TIGR02290">
    <property type="entry name" value="M3_fam_3"/>
    <property type="match status" value="1"/>
</dbReference>
<keyword evidence="2 6" id="KW-0479">Metal-binding</keyword>
<sequence length="620" mass="69456">MSGSTAAGAARHPAGGDEAGLPAWNLDDLFAGREDPRIAEFLAEADAMAEKLAADAKGRFAELSGDGLADVIARYETLEEKLGRVASFASLMHAADREDAEIGRFFQSIQEQITTIGTKVLFVTLELNKLEDGLLERRIAESAGLARYRPWLRTVRSFRPHQLDDEIERVLHEKSVTGRSAWVRLFDETMAGLRFPLEGRDLSAQEIFDLLSAKDRGKREAAAASIAEVLKKNIRLFARITNTLAKDKQIEDGWRSFERPISGRNLANQVEDEVVAALIDAVQDAYPRLSHRYYALKARWLGLEKLEYWDRNAPLPEDADQRRPWDEAQRLVLDAYGRFSPELASILGDFFERRWIDAAPRAGKDSGAFCHPTVPSVHPYVLMNYQGKSRDVMTLAHELGHGVHQVLAGQQGYLMASTPLTLAETASVFGEQLTFEALLEAESDPVRRRVLLASKIEDKINTVVRQIAFCEFERRVHDRRREGELTPSDLGEIWMAVQQESLGPAFVWREEYRTFWSYVPHFVHVPFYVYAYAFGDCLVSSLYAVYRQQPDGFQTKYLEMLKAGGTLRHKELLAPFGLDAGDPGFWAKGLGLLEELIDQLEAELDQAGIAAGAPAGEAAR</sequence>
<keyword evidence="3 6" id="KW-0378">Hydrolase</keyword>
<evidence type="ECO:0000256" key="2">
    <source>
        <dbReference type="ARBA" id="ARBA00022723"/>
    </source>
</evidence>
<accession>A0AAP3XR82</accession>
<evidence type="ECO:0000259" key="8">
    <source>
        <dbReference type="Pfam" id="PF08439"/>
    </source>
</evidence>
<dbReference type="AlphaFoldDB" id="A0AAP3XR82"/>
<dbReference type="GO" id="GO:0046872">
    <property type="term" value="F:metal ion binding"/>
    <property type="evidence" value="ECO:0007669"/>
    <property type="project" value="UniProtKB-UniRule"/>
</dbReference>
<comment type="cofactor">
    <cofactor evidence="6">
        <name>Zn(2+)</name>
        <dbReference type="ChEBI" id="CHEBI:29105"/>
    </cofactor>
    <text evidence="6">Binds 1 zinc ion.</text>
</comment>
<dbReference type="GO" id="GO:0004222">
    <property type="term" value="F:metalloendopeptidase activity"/>
    <property type="evidence" value="ECO:0007669"/>
    <property type="project" value="InterPro"/>
</dbReference>
<dbReference type="CDD" id="cd09610">
    <property type="entry name" value="M3B_PepF"/>
    <property type="match status" value="1"/>
</dbReference>
<evidence type="ECO:0000313" key="9">
    <source>
        <dbReference type="EMBL" id="MDF1586476.1"/>
    </source>
</evidence>
<reference evidence="9 10" key="1">
    <citation type="submission" date="2023-03" db="EMBL/GenBank/DDBJ databases">
        <title>YIM 152171 draft genome.</title>
        <authorList>
            <person name="Yang Z."/>
        </authorList>
    </citation>
    <scope>NUCLEOTIDE SEQUENCE [LARGE SCALE GENOMIC DNA]</scope>
    <source>
        <strain evidence="9 10">YIM 152171</strain>
    </source>
</reference>
<dbReference type="InterPro" id="IPR011977">
    <property type="entry name" value="Pept_M3B_clade3"/>
</dbReference>
<feature type="domain" description="Peptidase M3A/M3B catalytic" evidence="7">
    <location>
        <begin position="211"/>
        <end position="591"/>
    </location>
</feature>
<dbReference type="GO" id="GO:0006518">
    <property type="term" value="P:peptide metabolic process"/>
    <property type="evidence" value="ECO:0007669"/>
    <property type="project" value="TreeGrafter"/>
</dbReference>
<keyword evidence="10" id="KW-1185">Reference proteome</keyword>
<dbReference type="InterPro" id="IPR042088">
    <property type="entry name" value="OligoPept_F_C"/>
</dbReference>
<evidence type="ECO:0000313" key="10">
    <source>
        <dbReference type="Proteomes" id="UP001301140"/>
    </source>
</evidence>
<keyword evidence="4 6" id="KW-0862">Zinc</keyword>
<keyword evidence="5 6" id="KW-0482">Metalloprotease</keyword>
<proteinExistence type="inferred from homology"/>
<gene>
    <name evidence="9" type="ORF">PZ740_08775</name>
</gene>
<dbReference type="Gene3D" id="1.20.140.70">
    <property type="entry name" value="Oligopeptidase f, N-terminal domain"/>
    <property type="match status" value="1"/>
</dbReference>
<dbReference type="InterPro" id="IPR013647">
    <property type="entry name" value="OligopepF_N_dom"/>
</dbReference>
<evidence type="ECO:0000256" key="4">
    <source>
        <dbReference type="ARBA" id="ARBA00022833"/>
    </source>
</evidence>
<dbReference type="Gene3D" id="1.10.1370.20">
    <property type="entry name" value="Oligoendopeptidase f, C-terminal domain"/>
    <property type="match status" value="1"/>
</dbReference>
<dbReference type="GO" id="GO:0006508">
    <property type="term" value="P:proteolysis"/>
    <property type="evidence" value="ECO:0007669"/>
    <property type="project" value="UniProtKB-KW"/>
</dbReference>
<dbReference type="InterPro" id="IPR045090">
    <property type="entry name" value="Pept_M3A_M3B"/>
</dbReference>
<dbReference type="SUPFAM" id="SSF55486">
    <property type="entry name" value="Metalloproteases ('zincins'), catalytic domain"/>
    <property type="match status" value="1"/>
</dbReference>
<feature type="domain" description="Oligopeptidase F N-terminal" evidence="8">
    <location>
        <begin position="126"/>
        <end position="195"/>
    </location>
</feature>
<dbReference type="InterPro" id="IPR001567">
    <property type="entry name" value="Pept_M3A_M3B_dom"/>
</dbReference>
<protein>
    <submittedName>
        <fullName evidence="9">M3 family oligoendopeptidase</fullName>
    </submittedName>
</protein>
<evidence type="ECO:0000259" key="7">
    <source>
        <dbReference type="Pfam" id="PF01432"/>
    </source>
</evidence>
<evidence type="ECO:0000256" key="6">
    <source>
        <dbReference type="RuleBase" id="RU003435"/>
    </source>
</evidence>
<keyword evidence="1 6" id="KW-0645">Protease</keyword>
<name>A0AAP3XR82_9PROT</name>
<dbReference type="EMBL" id="JARGEQ010000084">
    <property type="protein sequence ID" value="MDF1586476.1"/>
    <property type="molecule type" value="Genomic_DNA"/>
</dbReference>
<organism evidence="9 10">
    <name type="scientific">Marinimicrococcus flavescens</name>
    <dbReference type="NCBI Taxonomy" id="3031815"/>
    <lineage>
        <taxon>Bacteria</taxon>
        <taxon>Pseudomonadati</taxon>
        <taxon>Pseudomonadota</taxon>
        <taxon>Alphaproteobacteria</taxon>
        <taxon>Geminicoccales</taxon>
        <taxon>Geminicoccaceae</taxon>
        <taxon>Marinimicrococcus</taxon>
    </lineage>
</organism>
<evidence type="ECO:0000256" key="3">
    <source>
        <dbReference type="ARBA" id="ARBA00022801"/>
    </source>
</evidence>
<dbReference type="Proteomes" id="UP001301140">
    <property type="component" value="Unassembled WGS sequence"/>
</dbReference>